<proteinExistence type="predicted"/>
<accession>A0A914HTV8</accession>
<dbReference type="AlphaFoldDB" id="A0A914HTV8"/>
<feature type="region of interest" description="Disordered" evidence="1">
    <location>
        <begin position="39"/>
        <end position="72"/>
    </location>
</feature>
<dbReference type="Proteomes" id="UP000887572">
    <property type="component" value="Unplaced"/>
</dbReference>
<organism evidence="2 3">
    <name type="scientific">Globodera rostochiensis</name>
    <name type="common">Golden nematode worm</name>
    <name type="synonym">Heterodera rostochiensis</name>
    <dbReference type="NCBI Taxonomy" id="31243"/>
    <lineage>
        <taxon>Eukaryota</taxon>
        <taxon>Metazoa</taxon>
        <taxon>Ecdysozoa</taxon>
        <taxon>Nematoda</taxon>
        <taxon>Chromadorea</taxon>
        <taxon>Rhabditida</taxon>
        <taxon>Tylenchina</taxon>
        <taxon>Tylenchomorpha</taxon>
        <taxon>Tylenchoidea</taxon>
        <taxon>Heteroderidae</taxon>
        <taxon>Heteroderinae</taxon>
        <taxon>Globodera</taxon>
    </lineage>
</organism>
<sequence length="145" mass="16639">MEEIGNSSENAKVWVSYHNPSSGAHFANNALNPAMQFRRARSQSMERKDMAQKSTVHHPSETSPQHQRLRRPSTTIQIFNCSLLKTKTIQQIHRPNDQIQVPDVSWNAPFKNTIRELHSDWMLHGDKPTTSGGNLRAHPMEIYLE</sequence>
<evidence type="ECO:0000313" key="2">
    <source>
        <dbReference type="Proteomes" id="UP000887572"/>
    </source>
</evidence>
<evidence type="ECO:0000313" key="3">
    <source>
        <dbReference type="WBParaSite" id="Gr19_v10_g3722.t1"/>
    </source>
</evidence>
<reference evidence="3" key="1">
    <citation type="submission" date="2022-11" db="UniProtKB">
        <authorList>
            <consortium name="WormBaseParasite"/>
        </authorList>
    </citation>
    <scope>IDENTIFICATION</scope>
</reference>
<feature type="compositionally biased region" description="Polar residues" evidence="1">
    <location>
        <begin position="61"/>
        <end position="72"/>
    </location>
</feature>
<evidence type="ECO:0000256" key="1">
    <source>
        <dbReference type="SAM" id="MobiDB-lite"/>
    </source>
</evidence>
<name>A0A914HTV8_GLORO</name>
<protein>
    <submittedName>
        <fullName evidence="3">Uncharacterized protein</fullName>
    </submittedName>
</protein>
<dbReference type="WBParaSite" id="Gr19_v10_g3722.t1">
    <property type="protein sequence ID" value="Gr19_v10_g3722.t1"/>
    <property type="gene ID" value="Gr19_v10_g3722"/>
</dbReference>
<keyword evidence="2" id="KW-1185">Reference proteome</keyword>